<dbReference type="SUPFAM" id="SSF53850">
    <property type="entry name" value="Periplasmic binding protein-like II"/>
    <property type="match status" value="1"/>
</dbReference>
<dbReference type="Proteomes" id="UP000076927">
    <property type="component" value="Chromosome"/>
</dbReference>
<feature type="signal peptide" evidence="1">
    <location>
        <begin position="1"/>
        <end position="29"/>
    </location>
</feature>
<reference evidence="2 3" key="1">
    <citation type="submission" date="2015-01" db="EMBL/GenBank/DDBJ databases">
        <title>Paenibacillus swuensis/DY6/whole genome sequencing.</title>
        <authorList>
            <person name="Kim M.K."/>
            <person name="Srinivasan S."/>
            <person name="Lee J.-J."/>
        </authorList>
    </citation>
    <scope>NUCLEOTIDE SEQUENCE [LARGE SCALE GENOMIC DNA]</scope>
    <source>
        <strain evidence="2 3">DY6</strain>
    </source>
</reference>
<dbReference type="PANTHER" id="PTHR43649">
    <property type="entry name" value="ARABINOSE-BINDING PROTEIN-RELATED"/>
    <property type="match status" value="1"/>
</dbReference>
<gene>
    <name evidence="2" type="ORF">SY83_01580</name>
</gene>
<evidence type="ECO:0000313" key="2">
    <source>
        <dbReference type="EMBL" id="ANE45234.1"/>
    </source>
</evidence>
<dbReference type="OrthoDB" id="2486012at2"/>
<dbReference type="PANTHER" id="PTHR43649:SF17">
    <property type="entry name" value="ABC TRANSPORTER SOLUTE BINDING PROTEIN-SUGAR TRANSPORT"/>
    <property type="match status" value="1"/>
</dbReference>
<dbReference type="KEGG" id="pswu:SY83_01580"/>
<dbReference type="Gene3D" id="3.40.190.10">
    <property type="entry name" value="Periplasmic binding protein-like II"/>
    <property type="match status" value="2"/>
</dbReference>
<dbReference type="InterPro" id="IPR050490">
    <property type="entry name" value="Bact_solute-bd_prot1"/>
</dbReference>
<keyword evidence="3" id="KW-1185">Reference proteome</keyword>
<dbReference type="STRING" id="1178515.SY83_01580"/>
<proteinExistence type="predicted"/>
<dbReference type="AlphaFoldDB" id="A0A172TE96"/>
<dbReference type="PATRIC" id="fig|1178515.4.peg.292"/>
<evidence type="ECO:0008006" key="4">
    <source>
        <dbReference type="Google" id="ProtNLM"/>
    </source>
</evidence>
<dbReference type="PROSITE" id="PS51257">
    <property type="entry name" value="PROKAR_LIPOPROTEIN"/>
    <property type="match status" value="1"/>
</dbReference>
<evidence type="ECO:0000256" key="1">
    <source>
        <dbReference type="SAM" id="SignalP"/>
    </source>
</evidence>
<sequence length="643" mass="73933">MAYVLKRKKLLLSMTLVLSLLAGCMSSNGNEPNTAVKPKDGEASPVVEANLEKDPYEGVEDTSDMPDWKGKQIKLKFWYAGGNGTGAKVIPTQDVVLPELLRATGVTMDRENSFDNGGQDSYEIKMTKIVATNSYPDVVEGLSRSGFEQLVEKDLLYDLTDLIPKYMPNYWKFINNPAFQLDLKGSKREGKLYSIQVAGWSFINTKLMKKEDFANPLEYKQATGGDVPGRGFVFVRDDILKKIYPQAKSYDELGALMEQKNGNLSKQEYLDVPIKSMADFIQFLREIKKLNLKENGKDVVPFWTHNGSDSWLIGTILSGTLNGYNTHVQMDNNYFTYWDKERQTVDYMFKQPWYKDIMKQWNELVREQIAEPEAIIQTDTQFNEKKDTGQYAMTWGWIEPDRAKLAKAGKTYKYRKVYLDVPPDEKKFVQPYNATGLSPVSFFKNRIKAEDLPQILRFYDIAYTKAGQNLAYYGPRSAGLFKEENGKRTFIDKDIADATSGARPNTVYKDKYGLRNEVWPQYPFTLATDKRTKEAVDIKVTRENWDQHYWYGNVEGLNQVPTEGWFIDNFSDVIPEVKKFWSARAGFENAMKKVYTAQSDEQFEKLYTDMVDYAEQNGLTDETLVKINQVFAERNKEQMANLK</sequence>
<dbReference type="RefSeq" id="WP_068603615.1">
    <property type="nucleotide sequence ID" value="NZ_CP011388.1"/>
</dbReference>
<accession>A0A172TE96</accession>
<keyword evidence="1" id="KW-0732">Signal</keyword>
<dbReference type="EMBL" id="CP011388">
    <property type="protein sequence ID" value="ANE45234.1"/>
    <property type="molecule type" value="Genomic_DNA"/>
</dbReference>
<organism evidence="2 3">
    <name type="scientific">Paenibacillus swuensis</name>
    <dbReference type="NCBI Taxonomy" id="1178515"/>
    <lineage>
        <taxon>Bacteria</taxon>
        <taxon>Bacillati</taxon>
        <taxon>Bacillota</taxon>
        <taxon>Bacilli</taxon>
        <taxon>Bacillales</taxon>
        <taxon>Paenibacillaceae</taxon>
        <taxon>Paenibacillus</taxon>
    </lineage>
</organism>
<protein>
    <recommendedName>
        <fullName evidence="4">ABC transporter substrate-binding protein</fullName>
    </recommendedName>
</protein>
<evidence type="ECO:0000313" key="3">
    <source>
        <dbReference type="Proteomes" id="UP000076927"/>
    </source>
</evidence>
<feature type="chain" id="PRO_5008000665" description="ABC transporter substrate-binding protein" evidence="1">
    <location>
        <begin position="30"/>
        <end position="643"/>
    </location>
</feature>
<name>A0A172TE96_9BACL</name>